<gene>
    <name evidence="1" type="ORF">LCGC14_0792810</name>
</gene>
<sequence length="346" mass="36644">MIKNEKGFVLPAVIMLLLMLSGLLAIQQSTTQFIIKHLGDQSHNNVALYAADGMVEYGLAVMPDTLRTGDSVVIGSYFYGAGLTAEISLVRTDTITNDTIQTYTLYGESQLRSTTNRIVALDLVVRGEPLWDSVDASFLALGGLNKNGGSGLISGNNVCGDSVPSIIAGDPISQNGIPIAAPGSSAPWIGNGLEYSDSLESSLGFEKWDMIRNTSSDADFIVNSGVDWPSAAVFTAGWPSIYMNGTFYLTSSHSGRGVIIAPNNLTIGSGFVWEGIILIGGALTKNGSADLEGTIASGLNKLLGMTVDESDIGNGTMNFVYNTCSIMAALTFFNPVRSAQSWRIIR</sequence>
<proteinExistence type="predicted"/>
<name>A0A0F9SBZ5_9ZZZZ</name>
<accession>A0A0F9SBZ5</accession>
<dbReference type="EMBL" id="LAZR01002099">
    <property type="protein sequence ID" value="KKN34531.1"/>
    <property type="molecule type" value="Genomic_DNA"/>
</dbReference>
<dbReference type="AlphaFoldDB" id="A0A0F9SBZ5"/>
<evidence type="ECO:0000313" key="1">
    <source>
        <dbReference type="EMBL" id="KKN34531.1"/>
    </source>
</evidence>
<evidence type="ECO:0008006" key="2">
    <source>
        <dbReference type="Google" id="ProtNLM"/>
    </source>
</evidence>
<comment type="caution">
    <text evidence="1">The sequence shown here is derived from an EMBL/GenBank/DDBJ whole genome shotgun (WGS) entry which is preliminary data.</text>
</comment>
<reference evidence="1" key="1">
    <citation type="journal article" date="2015" name="Nature">
        <title>Complex archaea that bridge the gap between prokaryotes and eukaryotes.</title>
        <authorList>
            <person name="Spang A."/>
            <person name="Saw J.H."/>
            <person name="Jorgensen S.L."/>
            <person name="Zaremba-Niedzwiedzka K."/>
            <person name="Martijn J."/>
            <person name="Lind A.E."/>
            <person name="van Eijk R."/>
            <person name="Schleper C."/>
            <person name="Guy L."/>
            <person name="Ettema T.J."/>
        </authorList>
    </citation>
    <scope>NUCLEOTIDE SEQUENCE</scope>
</reference>
<organism evidence="1">
    <name type="scientific">marine sediment metagenome</name>
    <dbReference type="NCBI Taxonomy" id="412755"/>
    <lineage>
        <taxon>unclassified sequences</taxon>
        <taxon>metagenomes</taxon>
        <taxon>ecological metagenomes</taxon>
    </lineage>
</organism>
<protein>
    <recommendedName>
        <fullName evidence="2">Type 4 fimbrial biogenesis protein PilX N-terminal domain-containing protein</fullName>
    </recommendedName>
</protein>